<evidence type="ECO:0000256" key="13">
    <source>
        <dbReference type="ARBA" id="ARBA00023180"/>
    </source>
</evidence>
<dbReference type="SMART" id="SM00241">
    <property type="entry name" value="ZP"/>
    <property type="match status" value="1"/>
</dbReference>
<dbReference type="InterPro" id="IPR048290">
    <property type="entry name" value="ZP_chr"/>
</dbReference>
<evidence type="ECO:0000256" key="6">
    <source>
        <dbReference type="ARBA" id="ARBA00022530"/>
    </source>
</evidence>
<evidence type="ECO:0000256" key="4">
    <source>
        <dbReference type="ARBA" id="ARBA00022475"/>
    </source>
</evidence>
<comment type="function">
    <text evidence="14">Component of the zona pellucida, an extracellular matrix surrounding oocytes which mediates sperm binding, induction of the acrosome reaction and prevents post-fertilization polyspermy. The zona pellucida is composed of 3 to 4 glycoproteins, ZP1, ZP2, ZP3, and ZP4. ZP3 is essential for sperm binding and zona matrix formation.</text>
</comment>
<keyword evidence="12 14" id="KW-1015">Disulfide bond</keyword>
<evidence type="ECO:0000256" key="5">
    <source>
        <dbReference type="ARBA" id="ARBA00022525"/>
    </source>
</evidence>
<dbReference type="GO" id="GO:0007339">
    <property type="term" value="P:binding of sperm to zona pellucida"/>
    <property type="evidence" value="ECO:0007669"/>
    <property type="project" value="UniProtKB-UniRule"/>
</dbReference>
<dbReference type="GO" id="GO:0032190">
    <property type="term" value="F:acrosin binding"/>
    <property type="evidence" value="ECO:0007669"/>
    <property type="project" value="TreeGrafter"/>
</dbReference>
<dbReference type="FunFam" id="2.60.40.4100:FF:000002">
    <property type="entry name" value="Zona pellucida sperm-binding protein 3"/>
    <property type="match status" value="1"/>
</dbReference>
<dbReference type="InterPro" id="IPR042235">
    <property type="entry name" value="ZP-C_dom"/>
</dbReference>
<feature type="domain" description="ZP" evidence="15">
    <location>
        <begin position="1"/>
        <end position="246"/>
    </location>
</feature>
<keyword evidence="10 14" id="KW-1133">Transmembrane helix</keyword>
<dbReference type="PANTHER" id="PTHR11576">
    <property type="entry name" value="ZONA PELLUCIDA SPERM-BINDING PROTEIN 3"/>
    <property type="match status" value="1"/>
</dbReference>
<organism evidence="16 17">
    <name type="scientific">Anguilla anguilla</name>
    <name type="common">European freshwater eel</name>
    <name type="synonym">Muraena anguilla</name>
    <dbReference type="NCBI Taxonomy" id="7936"/>
    <lineage>
        <taxon>Eukaryota</taxon>
        <taxon>Metazoa</taxon>
        <taxon>Chordata</taxon>
        <taxon>Craniata</taxon>
        <taxon>Vertebrata</taxon>
        <taxon>Euteleostomi</taxon>
        <taxon>Actinopterygii</taxon>
        <taxon>Neopterygii</taxon>
        <taxon>Teleostei</taxon>
        <taxon>Anguilliformes</taxon>
        <taxon>Anguillidae</taxon>
        <taxon>Anguilla</taxon>
    </lineage>
</organism>
<keyword evidence="8 14" id="KW-0812">Transmembrane</keyword>
<dbReference type="EMBL" id="JAFIRN010000014">
    <property type="protein sequence ID" value="KAG5836178.1"/>
    <property type="molecule type" value="Genomic_DNA"/>
</dbReference>
<accession>A0A9D3LWL7</accession>
<comment type="domain">
    <text evidence="14">The ZP domain is involved in the polymerization of the ZP proteins to form the zona pellucida.</text>
</comment>
<proteinExistence type="inferred from homology"/>
<keyword evidence="4 14" id="KW-1003">Cell membrane</keyword>
<dbReference type="GO" id="GO:0035805">
    <property type="term" value="C:egg coat"/>
    <property type="evidence" value="ECO:0007669"/>
    <property type="project" value="UniProtKB-SubCell"/>
</dbReference>
<evidence type="ECO:0000256" key="2">
    <source>
        <dbReference type="ARBA" id="ARBA00006735"/>
    </source>
</evidence>
<evidence type="ECO:0000313" key="16">
    <source>
        <dbReference type="EMBL" id="KAG5836178.1"/>
    </source>
</evidence>
<evidence type="ECO:0000256" key="9">
    <source>
        <dbReference type="ARBA" id="ARBA00022729"/>
    </source>
</evidence>
<dbReference type="InterPro" id="IPR001507">
    <property type="entry name" value="ZP_dom"/>
</dbReference>
<feature type="transmembrane region" description="Helical" evidence="14">
    <location>
        <begin position="316"/>
        <end position="339"/>
    </location>
</feature>
<evidence type="ECO:0000256" key="11">
    <source>
        <dbReference type="ARBA" id="ARBA00023136"/>
    </source>
</evidence>
<comment type="subcellular location">
    <subcellularLocation>
        <location evidence="1">Secreted</location>
        <location evidence="1">Extracellular space</location>
        <location evidence="1">Extracellular matrix</location>
    </subcellularLocation>
    <subcellularLocation>
        <location evidence="14">Zona pellucida</location>
    </subcellularLocation>
    <subcellularLocation>
        <location evidence="14">Cell membrane</location>
        <topology evidence="14">Single-pass type I membrane protein</topology>
    </subcellularLocation>
</comment>
<comment type="PTM">
    <text evidence="14">Proteolytically cleaved before the transmembrane segment to yield the secreted ectodomain incorporated in the zona pellucida.</text>
</comment>
<evidence type="ECO:0000256" key="10">
    <source>
        <dbReference type="ARBA" id="ARBA00022989"/>
    </source>
</evidence>
<dbReference type="Gene3D" id="2.60.40.4100">
    <property type="entry name" value="Zona pellucida, ZP-C domain"/>
    <property type="match status" value="1"/>
</dbReference>
<keyword evidence="6 14" id="KW-0272">Extracellular matrix</keyword>
<comment type="caution">
    <text evidence="16">The sequence shown here is derived from an EMBL/GenBank/DDBJ whole genome shotgun (WGS) entry which is preliminary data.</text>
</comment>
<reference evidence="16" key="1">
    <citation type="submission" date="2021-01" db="EMBL/GenBank/DDBJ databases">
        <title>A chromosome-scale assembly of European eel, Anguilla anguilla.</title>
        <authorList>
            <person name="Henkel C."/>
            <person name="Jong-Raadsen S.A."/>
            <person name="Dufour S."/>
            <person name="Weltzien F.-A."/>
            <person name="Palstra A.P."/>
            <person name="Pelster B."/>
            <person name="Spaink H.P."/>
            <person name="Van Den Thillart G.E."/>
            <person name="Jansen H."/>
            <person name="Zahm M."/>
            <person name="Klopp C."/>
            <person name="Cedric C."/>
            <person name="Louis A."/>
            <person name="Berthelot C."/>
            <person name="Parey E."/>
            <person name="Roest Crollius H."/>
            <person name="Montfort J."/>
            <person name="Robinson-Rechavi M."/>
            <person name="Bucao C."/>
            <person name="Bouchez O."/>
            <person name="Gislard M."/>
            <person name="Lluch J."/>
            <person name="Milhes M."/>
            <person name="Lampietro C."/>
            <person name="Lopez Roques C."/>
            <person name="Donnadieu C."/>
            <person name="Braasch I."/>
            <person name="Desvignes T."/>
            <person name="Postlethwait J."/>
            <person name="Bobe J."/>
            <person name="Guiguen Y."/>
            <person name="Dirks R."/>
        </authorList>
    </citation>
    <scope>NUCLEOTIDE SEQUENCE</scope>
    <source>
        <strain evidence="16">Tag_6206</strain>
        <tissue evidence="16">Liver</tissue>
    </source>
</reference>
<protein>
    <recommendedName>
        <fullName evidence="3 14">Zona pellucida sperm-binding protein 3</fullName>
    </recommendedName>
</protein>
<keyword evidence="13" id="KW-0325">Glycoprotein</keyword>
<dbReference type="PANTHER" id="PTHR11576:SF2">
    <property type="entry name" value="ZONA PELLUCIDA SPERM-BINDING PROTEIN 3"/>
    <property type="match status" value="1"/>
</dbReference>
<dbReference type="Pfam" id="PF00100">
    <property type="entry name" value="Zona_pellucida"/>
    <property type="match status" value="1"/>
</dbReference>
<name>A0A9D3LWL7_ANGAN</name>
<dbReference type="AlphaFoldDB" id="A0A9D3LWL7"/>
<evidence type="ECO:0000256" key="12">
    <source>
        <dbReference type="ARBA" id="ARBA00023157"/>
    </source>
</evidence>
<evidence type="ECO:0000313" key="17">
    <source>
        <dbReference type="Proteomes" id="UP001044222"/>
    </source>
</evidence>
<evidence type="ECO:0000259" key="15">
    <source>
        <dbReference type="PROSITE" id="PS51034"/>
    </source>
</evidence>
<evidence type="ECO:0000256" key="8">
    <source>
        <dbReference type="ARBA" id="ARBA00022692"/>
    </source>
</evidence>
<dbReference type="Pfam" id="PF23344">
    <property type="entry name" value="ZP-N"/>
    <property type="match status" value="1"/>
</dbReference>
<dbReference type="GO" id="GO:0035804">
    <property type="term" value="F:structural constituent of egg coat"/>
    <property type="evidence" value="ECO:0007669"/>
    <property type="project" value="UniProtKB-UniRule"/>
</dbReference>
<keyword evidence="9 14" id="KW-0732">Signal</keyword>
<dbReference type="FunFam" id="2.60.40.3210:FF:000001">
    <property type="entry name" value="Zona pellucida sperm-binding protein 3"/>
    <property type="match status" value="1"/>
</dbReference>
<evidence type="ECO:0000256" key="7">
    <source>
        <dbReference type="ARBA" id="ARBA00022685"/>
    </source>
</evidence>
<dbReference type="InterPro" id="IPR055356">
    <property type="entry name" value="ZP-N"/>
</dbReference>
<dbReference type="PROSITE" id="PS51034">
    <property type="entry name" value="ZP_2"/>
    <property type="match status" value="1"/>
</dbReference>
<keyword evidence="17" id="KW-1185">Reference proteome</keyword>
<dbReference type="Proteomes" id="UP001044222">
    <property type="component" value="Chromosome 14"/>
</dbReference>
<comment type="similarity">
    <text evidence="2 14">Belongs to the ZP domain family. ZPC subfamily.</text>
</comment>
<evidence type="ECO:0000256" key="3">
    <source>
        <dbReference type="ARBA" id="ARBA00017980"/>
    </source>
</evidence>
<dbReference type="GO" id="GO:0005886">
    <property type="term" value="C:plasma membrane"/>
    <property type="evidence" value="ECO:0007669"/>
    <property type="project" value="UniProtKB-SubCell"/>
</dbReference>
<evidence type="ECO:0000256" key="14">
    <source>
        <dbReference type="RuleBase" id="RU367066"/>
    </source>
</evidence>
<dbReference type="GO" id="GO:0035803">
    <property type="term" value="P:egg coat formation"/>
    <property type="evidence" value="ECO:0007669"/>
    <property type="project" value="UniProtKB-UniRule"/>
</dbReference>
<keyword evidence="5 14" id="KW-0964">Secreted</keyword>
<gene>
    <name evidence="16" type="ORF">ANANG_G00251800</name>
</gene>
<dbReference type="InterPro" id="IPR055355">
    <property type="entry name" value="ZP-C"/>
</dbReference>
<keyword evidence="11 14" id="KW-0472">Membrane</keyword>
<dbReference type="Gene3D" id="2.60.40.3210">
    <property type="entry name" value="Zona pellucida, ZP-N domain"/>
    <property type="match status" value="1"/>
</dbReference>
<sequence length="348" mass="38123">MDLLGIGHLIQPSDITLGGCGPVGQDKSSLHLLFETELHGCGSVLAMTEDSLVYTFTLNYQPKALGATPIIRTSDAVVGIGCHYMRLHNVSSNALKPTWIPYHSTLSAEDLLVFSLRLMTDNWQMERMSNVFFLGDLINIEVSVVQANHVPLNVFVDSCVATLDPDINAVPRYAFIEKGCLMDSKLTNSRSQFLQRVQDDKLQFHLDAFRFAQQARSTIYIFCHLKATAVLPGSEGRACSFPPGYERWISASGNDQACSCCDTSCAMRKGRSVNSAVQYEGSAVLGPIVVQEATKDVVPELHGSLKVDHWSEGSSAVLMVGVAAVGLVCMIVLGTVLVWRRYYKPMVL</sequence>
<keyword evidence="7 14" id="KW-0165">Cleavage on pair of basic residues</keyword>
<dbReference type="PRINTS" id="PR00023">
    <property type="entry name" value="ZPELLUCIDA"/>
</dbReference>
<dbReference type="GO" id="GO:2000344">
    <property type="term" value="P:positive regulation of acrosome reaction"/>
    <property type="evidence" value="ECO:0007669"/>
    <property type="project" value="UniProtKB-UniRule"/>
</dbReference>
<evidence type="ECO:0000256" key="1">
    <source>
        <dbReference type="ARBA" id="ARBA00004498"/>
    </source>
</evidence>